<reference evidence="1 2" key="1">
    <citation type="journal article" date="2019" name="Commun. Biol.">
        <title>The bagworm genome reveals a unique fibroin gene that provides high tensile strength.</title>
        <authorList>
            <person name="Kono N."/>
            <person name="Nakamura H."/>
            <person name="Ohtoshi R."/>
            <person name="Tomita M."/>
            <person name="Numata K."/>
            <person name="Arakawa K."/>
        </authorList>
    </citation>
    <scope>NUCLEOTIDE SEQUENCE [LARGE SCALE GENOMIC DNA]</scope>
</reference>
<proteinExistence type="predicted"/>
<comment type="caution">
    <text evidence="1">The sequence shown here is derived from an EMBL/GenBank/DDBJ whole genome shotgun (WGS) entry which is preliminary data.</text>
</comment>
<protein>
    <submittedName>
        <fullName evidence="1">Uncharacterized protein</fullName>
    </submittedName>
</protein>
<keyword evidence="2" id="KW-1185">Reference proteome</keyword>
<dbReference type="AlphaFoldDB" id="A0A4C1XRI4"/>
<name>A0A4C1XRI4_EUMVA</name>
<sequence>MGTECITLIYWRITCNYCARALCSSHGTPPAPATPQYDFALKNVINPPSARPPRQLRRAPTPHLYLLRPSPADDWIRGRWGDEYRGIPAGVTP</sequence>
<organism evidence="1 2">
    <name type="scientific">Eumeta variegata</name>
    <name type="common">Bagworm moth</name>
    <name type="synonym">Eumeta japonica</name>
    <dbReference type="NCBI Taxonomy" id="151549"/>
    <lineage>
        <taxon>Eukaryota</taxon>
        <taxon>Metazoa</taxon>
        <taxon>Ecdysozoa</taxon>
        <taxon>Arthropoda</taxon>
        <taxon>Hexapoda</taxon>
        <taxon>Insecta</taxon>
        <taxon>Pterygota</taxon>
        <taxon>Neoptera</taxon>
        <taxon>Endopterygota</taxon>
        <taxon>Lepidoptera</taxon>
        <taxon>Glossata</taxon>
        <taxon>Ditrysia</taxon>
        <taxon>Tineoidea</taxon>
        <taxon>Psychidae</taxon>
        <taxon>Oiketicinae</taxon>
        <taxon>Eumeta</taxon>
    </lineage>
</organism>
<dbReference type="EMBL" id="BGZK01000933">
    <property type="protein sequence ID" value="GBP65592.1"/>
    <property type="molecule type" value="Genomic_DNA"/>
</dbReference>
<evidence type="ECO:0000313" key="1">
    <source>
        <dbReference type="EMBL" id="GBP65592.1"/>
    </source>
</evidence>
<dbReference type="Proteomes" id="UP000299102">
    <property type="component" value="Unassembled WGS sequence"/>
</dbReference>
<evidence type="ECO:0000313" key="2">
    <source>
        <dbReference type="Proteomes" id="UP000299102"/>
    </source>
</evidence>
<gene>
    <name evidence="1" type="ORF">EVAR_46118_1</name>
</gene>
<accession>A0A4C1XRI4</accession>